<keyword evidence="1" id="KW-0571">Peptide transport</keyword>
<dbReference type="Pfam" id="PF00496">
    <property type="entry name" value="SBP_bac_5"/>
    <property type="match status" value="1"/>
</dbReference>
<dbReference type="GO" id="GO:1904680">
    <property type="term" value="F:peptide transmembrane transporter activity"/>
    <property type="evidence" value="ECO:0007669"/>
    <property type="project" value="TreeGrafter"/>
</dbReference>
<dbReference type="OrthoDB" id="9801912at2"/>
<dbReference type="Gene3D" id="3.40.190.10">
    <property type="entry name" value="Periplasmic binding protein-like II"/>
    <property type="match status" value="1"/>
</dbReference>
<dbReference type="InterPro" id="IPR000914">
    <property type="entry name" value="SBP_5_dom"/>
</dbReference>
<dbReference type="RefSeq" id="WP_106742230.1">
    <property type="nucleotide sequence ID" value="NZ_CP027657.1"/>
</dbReference>
<reference evidence="5 6" key="1">
    <citation type="submission" date="2018-03" db="EMBL/GenBank/DDBJ databases">
        <title>Complete genome sequence and methylome analysis of Pseudomonas mendocina NEB 698.</title>
        <authorList>
            <person name="Morgan R.D."/>
        </authorList>
    </citation>
    <scope>NUCLEOTIDE SEQUENCE [LARGE SCALE GENOMIC DNA]</scope>
    <source>
        <strain evidence="5 6">NEB698</strain>
    </source>
</reference>
<keyword evidence="2" id="KW-0653">Protein transport</keyword>
<proteinExistence type="predicted"/>
<dbReference type="GO" id="GO:0015031">
    <property type="term" value="P:protein transport"/>
    <property type="evidence" value="ECO:0007669"/>
    <property type="project" value="UniProtKB-KW"/>
</dbReference>
<organism evidence="5 6">
    <name type="scientific">Ectopseudomonas mendocina</name>
    <name type="common">Pseudomonas mendocina</name>
    <dbReference type="NCBI Taxonomy" id="300"/>
    <lineage>
        <taxon>Bacteria</taxon>
        <taxon>Pseudomonadati</taxon>
        <taxon>Pseudomonadota</taxon>
        <taxon>Gammaproteobacteria</taxon>
        <taxon>Pseudomonadales</taxon>
        <taxon>Pseudomonadaceae</taxon>
        <taxon>Ectopseudomonas</taxon>
    </lineage>
</organism>
<dbReference type="InterPro" id="IPR039424">
    <property type="entry name" value="SBP_5"/>
</dbReference>
<dbReference type="InterPro" id="IPR030678">
    <property type="entry name" value="Peptide/Ni-bd"/>
</dbReference>
<dbReference type="Proteomes" id="UP000238327">
    <property type="component" value="Chromosome"/>
</dbReference>
<gene>
    <name evidence="5" type="ORF">C7A17_25755</name>
</gene>
<feature type="chain" id="PRO_5015357952" evidence="3">
    <location>
        <begin position="27"/>
        <end position="561"/>
    </location>
</feature>
<sequence length="561" mass="62816">MLKIAVATRRLLALAVLTILTGCGDAPDEQTSDAAPEQAFIYPASDYFEQTPGKPGGTLKVSVALDTGSLDLHAISHTNAQWLGRLIYDNLVYLDDQGRITPWLAKAWEVSEDGKTYTFHLRDDVTFSDGAKFNAEAVRINLEHMRDPATKSPLAAAYIAPYIDGEVVDEYTFRANLREPYTPFLNVLAQSWLSMQSPKAIVENPKALAEAPVGSGSFVVERYTRQQGIRLVRRDDYAWAPDFLRHQGPAYLERIELDFVPEALIRYSSLAAGQYDFTTDAPTQNAAAIRADDRLRFDSRIRQGNPNRGITFNTEKFPFDDVRVRKAFALAVDREGIVRISGFGEFKAKSDYLAANTRYYDPAFQAALQFDPDTANRLLDEAGWGERDAQGYRVRDGVRLSAEVLAAEGLYPLTDLVAIQADVKKVGFELRIDQLPPLHILDRRAANDYQATGAGVWHTNTPDGLYILYHSNEIISSRRIGQNTARLRDARLDELLTEGRSSQDEARSRQLYSEAQQRLTELVPAVPLYENYSLTAHGPRVRGVVYDTSHNTPVFTSVWLE</sequence>
<dbReference type="GO" id="GO:0030288">
    <property type="term" value="C:outer membrane-bounded periplasmic space"/>
    <property type="evidence" value="ECO:0007669"/>
    <property type="project" value="UniProtKB-ARBA"/>
</dbReference>
<name>A0A2R3QW74_ECTME</name>
<evidence type="ECO:0000256" key="1">
    <source>
        <dbReference type="ARBA" id="ARBA00022856"/>
    </source>
</evidence>
<dbReference type="GO" id="GO:0043190">
    <property type="term" value="C:ATP-binding cassette (ABC) transporter complex"/>
    <property type="evidence" value="ECO:0007669"/>
    <property type="project" value="InterPro"/>
</dbReference>
<keyword evidence="2" id="KW-0813">Transport</keyword>
<feature type="domain" description="Solute-binding protein family 5" evidence="4">
    <location>
        <begin position="100"/>
        <end position="470"/>
    </location>
</feature>
<dbReference type="EMBL" id="CP027657">
    <property type="protein sequence ID" value="AVO56008.1"/>
    <property type="molecule type" value="Genomic_DNA"/>
</dbReference>
<evidence type="ECO:0000256" key="2">
    <source>
        <dbReference type="ARBA" id="ARBA00022927"/>
    </source>
</evidence>
<dbReference type="AlphaFoldDB" id="A0A2R3QW74"/>
<dbReference type="CDD" id="cd08492">
    <property type="entry name" value="PBP2_NikA_DppA_OppA_like_15"/>
    <property type="match status" value="1"/>
</dbReference>
<accession>A0A2R3QW74</accession>
<protein>
    <submittedName>
        <fullName evidence="5">ABC transporter substrate-binding protein</fullName>
    </submittedName>
</protein>
<dbReference type="PIRSF" id="PIRSF002741">
    <property type="entry name" value="MppA"/>
    <property type="match status" value="1"/>
</dbReference>
<feature type="signal peptide" evidence="3">
    <location>
        <begin position="1"/>
        <end position="26"/>
    </location>
</feature>
<dbReference type="SUPFAM" id="SSF53850">
    <property type="entry name" value="Periplasmic binding protein-like II"/>
    <property type="match status" value="1"/>
</dbReference>
<evidence type="ECO:0000313" key="6">
    <source>
        <dbReference type="Proteomes" id="UP000238327"/>
    </source>
</evidence>
<dbReference type="PROSITE" id="PS51257">
    <property type="entry name" value="PROKAR_LIPOPROTEIN"/>
    <property type="match status" value="1"/>
</dbReference>
<dbReference type="GO" id="GO:0015833">
    <property type="term" value="P:peptide transport"/>
    <property type="evidence" value="ECO:0007669"/>
    <property type="project" value="UniProtKB-KW"/>
</dbReference>
<dbReference type="PANTHER" id="PTHR30290">
    <property type="entry name" value="PERIPLASMIC BINDING COMPONENT OF ABC TRANSPORTER"/>
    <property type="match status" value="1"/>
</dbReference>
<evidence type="ECO:0000313" key="5">
    <source>
        <dbReference type="EMBL" id="AVO56008.1"/>
    </source>
</evidence>
<evidence type="ECO:0000256" key="3">
    <source>
        <dbReference type="SAM" id="SignalP"/>
    </source>
</evidence>
<dbReference type="Gene3D" id="3.10.105.10">
    <property type="entry name" value="Dipeptide-binding Protein, Domain 3"/>
    <property type="match status" value="1"/>
</dbReference>
<evidence type="ECO:0000259" key="4">
    <source>
        <dbReference type="Pfam" id="PF00496"/>
    </source>
</evidence>
<keyword evidence="3" id="KW-0732">Signal</keyword>